<dbReference type="PANTHER" id="PTHR31225">
    <property type="entry name" value="OS04G0344100 PROTEIN-RELATED"/>
    <property type="match status" value="1"/>
</dbReference>
<keyword evidence="2" id="KW-0456">Lyase</keyword>
<dbReference type="GO" id="GO:0010333">
    <property type="term" value="F:terpene synthase activity"/>
    <property type="evidence" value="ECO:0007669"/>
    <property type="project" value="InterPro"/>
</dbReference>
<keyword evidence="1" id="KW-0460">Magnesium</keyword>
<dbReference type="InterPro" id="IPR008949">
    <property type="entry name" value="Isoprenoid_synthase_dom_sf"/>
</dbReference>
<dbReference type="PANTHER" id="PTHR31225:SF9">
    <property type="entry name" value="TERPENE SYNTHASE 10"/>
    <property type="match status" value="1"/>
</dbReference>
<evidence type="ECO:0000256" key="2">
    <source>
        <dbReference type="ARBA" id="ARBA00023239"/>
    </source>
</evidence>
<dbReference type="InterPro" id="IPR001906">
    <property type="entry name" value="Terpene_synth_N"/>
</dbReference>
<sequence length="286" mass="33784">MCNIPIHSKWKSFSYNGSSFRRLIVFSTSQSDTTNKTSIEDVTITRRSANYHPAIWDYDYVQSLRNDFVQDESYKERSRKLKEEVRMMLGNVVDPLEKLELIDTLQRLGLSYHFEAEINNTLKNISTDRISTAAWKKDNLYATALEFRLLRQHGYKVDQDVFTYFMDDVGNIKSSLNQDFKGLLNLYEASYLLLEGETMLENARELAAKLLKQYLKENNDHEYLSMLVDHALELPLHWRMPRLEARWFIDEYEKNKDKNPIILELAILDYNIVQSIHQEDLRYVST</sequence>
<reference evidence="4 5" key="1">
    <citation type="journal article" date="2019" name="Genome Biol. Evol.">
        <title>Insights into the evolution of the New World diploid cottons (Gossypium, subgenus Houzingenia) based on genome sequencing.</title>
        <authorList>
            <person name="Grover C.E."/>
            <person name="Arick M.A. 2nd"/>
            <person name="Thrash A."/>
            <person name="Conover J.L."/>
            <person name="Sanders W.S."/>
            <person name="Peterson D.G."/>
            <person name="Frelichowski J.E."/>
            <person name="Scheffler J.A."/>
            <person name="Scheffler B.E."/>
            <person name="Wendel J.F."/>
        </authorList>
    </citation>
    <scope>NUCLEOTIDE SEQUENCE [LARGE SCALE GENOMIC DNA]</scope>
    <source>
        <strain evidence="4">5</strain>
        <tissue evidence="4">Leaf</tissue>
    </source>
</reference>
<keyword evidence="5" id="KW-1185">Reference proteome</keyword>
<dbReference type="SUPFAM" id="SSF48576">
    <property type="entry name" value="Terpenoid synthases"/>
    <property type="match status" value="1"/>
</dbReference>
<dbReference type="Proteomes" id="UP000593579">
    <property type="component" value="Unassembled WGS sequence"/>
</dbReference>
<name>A0A7J9CDY9_GOSGO</name>
<dbReference type="Pfam" id="PF01397">
    <property type="entry name" value="Terpene_synth"/>
    <property type="match status" value="1"/>
</dbReference>
<feature type="domain" description="Terpene synthase N-terminal" evidence="3">
    <location>
        <begin position="55"/>
        <end position="232"/>
    </location>
</feature>
<comment type="caution">
    <text evidence="4">The sequence shown here is derived from an EMBL/GenBank/DDBJ whole genome shotgun (WGS) entry which is preliminary data.</text>
</comment>
<evidence type="ECO:0000256" key="1">
    <source>
        <dbReference type="ARBA" id="ARBA00022842"/>
    </source>
</evidence>
<dbReference type="OrthoDB" id="1936865at2759"/>
<evidence type="ECO:0000313" key="4">
    <source>
        <dbReference type="EMBL" id="MBA0746699.1"/>
    </source>
</evidence>
<protein>
    <recommendedName>
        <fullName evidence="3">Terpene synthase N-terminal domain-containing protein</fullName>
    </recommendedName>
</protein>
<dbReference type="SFLD" id="SFLDG01014">
    <property type="entry name" value="Terpene_Cyclase_Like_1_N-term"/>
    <property type="match status" value="1"/>
</dbReference>
<proteinExistence type="predicted"/>
<evidence type="ECO:0000259" key="3">
    <source>
        <dbReference type="Pfam" id="PF01397"/>
    </source>
</evidence>
<gene>
    <name evidence="4" type="ORF">Gogos_009196</name>
</gene>
<accession>A0A7J9CDY9</accession>
<dbReference type="GO" id="GO:0016114">
    <property type="term" value="P:terpenoid biosynthetic process"/>
    <property type="evidence" value="ECO:0007669"/>
    <property type="project" value="InterPro"/>
</dbReference>
<dbReference type="Gene3D" id="1.50.10.130">
    <property type="entry name" value="Terpene synthase, N-terminal domain"/>
    <property type="match status" value="1"/>
</dbReference>
<dbReference type="AlphaFoldDB" id="A0A7J9CDY9"/>
<organism evidence="4 5">
    <name type="scientific">Gossypium gossypioides</name>
    <name type="common">Mexican cotton</name>
    <name type="synonym">Selera gossypioides</name>
    <dbReference type="NCBI Taxonomy" id="34282"/>
    <lineage>
        <taxon>Eukaryota</taxon>
        <taxon>Viridiplantae</taxon>
        <taxon>Streptophyta</taxon>
        <taxon>Embryophyta</taxon>
        <taxon>Tracheophyta</taxon>
        <taxon>Spermatophyta</taxon>
        <taxon>Magnoliopsida</taxon>
        <taxon>eudicotyledons</taxon>
        <taxon>Gunneridae</taxon>
        <taxon>Pentapetalae</taxon>
        <taxon>rosids</taxon>
        <taxon>malvids</taxon>
        <taxon>Malvales</taxon>
        <taxon>Malvaceae</taxon>
        <taxon>Malvoideae</taxon>
        <taxon>Gossypium</taxon>
    </lineage>
</organism>
<dbReference type="EMBL" id="JABEZY010000009">
    <property type="protein sequence ID" value="MBA0746699.1"/>
    <property type="molecule type" value="Genomic_DNA"/>
</dbReference>
<dbReference type="FunFam" id="1.50.10.130:FF:000001">
    <property type="entry name" value="Isoprene synthase, chloroplastic"/>
    <property type="match status" value="1"/>
</dbReference>
<evidence type="ECO:0000313" key="5">
    <source>
        <dbReference type="Proteomes" id="UP000593579"/>
    </source>
</evidence>
<dbReference type="SUPFAM" id="SSF48239">
    <property type="entry name" value="Terpenoid cyclases/Protein prenyltransferases"/>
    <property type="match status" value="1"/>
</dbReference>
<dbReference type="InterPro" id="IPR050148">
    <property type="entry name" value="Terpene_synthase-like"/>
</dbReference>
<dbReference type="InterPro" id="IPR008930">
    <property type="entry name" value="Terpenoid_cyclase/PrenylTrfase"/>
</dbReference>
<dbReference type="InterPro" id="IPR036965">
    <property type="entry name" value="Terpene_synth_N_sf"/>
</dbReference>